<dbReference type="AlphaFoldDB" id="A0A382JIK2"/>
<keyword evidence="3" id="KW-0786">Thiamine pyrophosphate</keyword>
<dbReference type="Pfam" id="PF00676">
    <property type="entry name" value="E1_dh"/>
    <property type="match status" value="1"/>
</dbReference>
<dbReference type="GO" id="GO:0004739">
    <property type="term" value="F:pyruvate dehydrogenase (acetyl-transferring) activity"/>
    <property type="evidence" value="ECO:0007669"/>
    <property type="project" value="TreeGrafter"/>
</dbReference>
<protein>
    <recommendedName>
        <fullName evidence="4">Dehydrogenase E1 component domain-containing protein</fullName>
    </recommendedName>
</protein>
<feature type="domain" description="Dehydrogenase E1 component" evidence="4">
    <location>
        <begin position="16"/>
        <end position="313"/>
    </location>
</feature>
<comment type="cofactor">
    <cofactor evidence="1">
        <name>thiamine diphosphate</name>
        <dbReference type="ChEBI" id="CHEBI:58937"/>
    </cofactor>
</comment>
<reference evidence="5" key="1">
    <citation type="submission" date="2018-05" db="EMBL/GenBank/DDBJ databases">
        <authorList>
            <person name="Lanie J.A."/>
            <person name="Ng W.-L."/>
            <person name="Kazmierczak K.M."/>
            <person name="Andrzejewski T.M."/>
            <person name="Davidsen T.M."/>
            <person name="Wayne K.J."/>
            <person name="Tettelin H."/>
            <person name="Glass J.I."/>
            <person name="Rusch D."/>
            <person name="Podicherti R."/>
            <person name="Tsui H.-C.T."/>
            <person name="Winkler M.E."/>
        </authorList>
    </citation>
    <scope>NUCLEOTIDE SEQUENCE</scope>
</reference>
<organism evidence="5">
    <name type="scientific">marine metagenome</name>
    <dbReference type="NCBI Taxonomy" id="408172"/>
    <lineage>
        <taxon>unclassified sequences</taxon>
        <taxon>metagenomes</taxon>
        <taxon>ecological metagenomes</taxon>
    </lineage>
</organism>
<proteinExistence type="predicted"/>
<gene>
    <name evidence="5" type="ORF">METZ01_LOCUS264824</name>
</gene>
<dbReference type="CDD" id="cd02000">
    <property type="entry name" value="TPP_E1_PDC_ADC_BCADC"/>
    <property type="match status" value="1"/>
</dbReference>
<dbReference type="InterPro" id="IPR029061">
    <property type="entry name" value="THDP-binding"/>
</dbReference>
<dbReference type="InterPro" id="IPR050642">
    <property type="entry name" value="PDH_E1_Alpha_Subunit"/>
</dbReference>
<evidence type="ECO:0000313" key="5">
    <source>
        <dbReference type="EMBL" id="SVC11970.1"/>
    </source>
</evidence>
<evidence type="ECO:0000259" key="4">
    <source>
        <dbReference type="Pfam" id="PF00676"/>
    </source>
</evidence>
<evidence type="ECO:0000256" key="1">
    <source>
        <dbReference type="ARBA" id="ARBA00001964"/>
    </source>
</evidence>
<dbReference type="GO" id="GO:0006086">
    <property type="term" value="P:pyruvate decarboxylation to acetyl-CoA"/>
    <property type="evidence" value="ECO:0007669"/>
    <property type="project" value="TreeGrafter"/>
</dbReference>
<dbReference type="EMBL" id="UINC01074605">
    <property type="protein sequence ID" value="SVC11970.1"/>
    <property type="molecule type" value="Genomic_DNA"/>
</dbReference>
<sequence length="326" mass="35387">MSHDEINRESIIWMYEKMLTIRRFEEQARREADAGKLRGIHSSIGQEAVPTGVCAQLRDEDFVLGTHRSHHHCIAKGVDLNEMMAELLGKSTGTGKGKGGTMHIADINKGMLGANGIVGSNIPVATGVALTAKVKGTDNVSVVFFGDGASSQGALHESMNLASIWALPVIFVCENNRYAESTPFEYSVAGGSVSNRADGYAIPGVTVDGQSVLDVFEVAKEAVGRARAGEGPTLIEAQTYRYLGHAGHDDPLTYRSEEEQKYYMDRDCITNFKSYILDSSMANEEELDNIEVACEVAVAKSVEFADNSPFPDPGALTEDVYTFYKN</sequence>
<dbReference type="PANTHER" id="PTHR11516">
    <property type="entry name" value="PYRUVATE DEHYDROGENASE E1 COMPONENT, ALPHA SUBUNIT BACTERIAL AND ORGANELLAR"/>
    <property type="match status" value="1"/>
</dbReference>
<accession>A0A382JIK2</accession>
<name>A0A382JIK2_9ZZZZ</name>
<dbReference type="SUPFAM" id="SSF52518">
    <property type="entry name" value="Thiamin diphosphate-binding fold (THDP-binding)"/>
    <property type="match status" value="1"/>
</dbReference>
<dbReference type="InterPro" id="IPR001017">
    <property type="entry name" value="DH_E1"/>
</dbReference>
<evidence type="ECO:0000256" key="3">
    <source>
        <dbReference type="ARBA" id="ARBA00023052"/>
    </source>
</evidence>
<evidence type="ECO:0000256" key="2">
    <source>
        <dbReference type="ARBA" id="ARBA00023002"/>
    </source>
</evidence>
<dbReference type="Gene3D" id="3.40.50.970">
    <property type="match status" value="1"/>
</dbReference>
<keyword evidence="2" id="KW-0560">Oxidoreductase</keyword>
<dbReference type="PANTHER" id="PTHR11516:SF60">
    <property type="entry name" value="PYRUVATE DEHYDROGENASE E1 COMPONENT SUBUNIT ALPHA"/>
    <property type="match status" value="1"/>
</dbReference>